<name>A0ACC2SDZ6_9FUNG</name>
<proteinExistence type="predicted"/>
<accession>A0ACC2SDZ6</accession>
<dbReference type="EMBL" id="QTSX02005172">
    <property type="protein sequence ID" value="KAJ9060522.1"/>
    <property type="molecule type" value="Genomic_DNA"/>
</dbReference>
<organism evidence="1 2">
    <name type="scientific">Entomophthora muscae</name>
    <dbReference type="NCBI Taxonomy" id="34485"/>
    <lineage>
        <taxon>Eukaryota</taxon>
        <taxon>Fungi</taxon>
        <taxon>Fungi incertae sedis</taxon>
        <taxon>Zoopagomycota</taxon>
        <taxon>Entomophthoromycotina</taxon>
        <taxon>Entomophthoromycetes</taxon>
        <taxon>Entomophthorales</taxon>
        <taxon>Entomophthoraceae</taxon>
        <taxon>Entomophthora</taxon>
    </lineage>
</organism>
<sequence>MPASLPDLPTDCSGKLFGIAYITLTGMIDTIILAVGPWFWVGKYASYLLKLAPLLWWTLPTKNPAQVTPENKGLAQDWIPDKGLRIFVVISFSCIIDI</sequence>
<dbReference type="Proteomes" id="UP001165960">
    <property type="component" value="Unassembled WGS sequence"/>
</dbReference>
<evidence type="ECO:0000313" key="1">
    <source>
        <dbReference type="EMBL" id="KAJ9060522.1"/>
    </source>
</evidence>
<evidence type="ECO:0000313" key="2">
    <source>
        <dbReference type="Proteomes" id="UP001165960"/>
    </source>
</evidence>
<reference evidence="1" key="1">
    <citation type="submission" date="2022-04" db="EMBL/GenBank/DDBJ databases">
        <title>Genome of the entomopathogenic fungus Entomophthora muscae.</title>
        <authorList>
            <person name="Elya C."/>
            <person name="Lovett B.R."/>
            <person name="Lee E."/>
            <person name="Macias A.M."/>
            <person name="Hajek A.E."/>
            <person name="De Bivort B.L."/>
            <person name="Kasson M.T."/>
            <person name="De Fine Licht H.H."/>
            <person name="Stajich J.E."/>
        </authorList>
    </citation>
    <scope>NUCLEOTIDE SEQUENCE</scope>
    <source>
        <strain evidence="1">Berkeley</strain>
    </source>
</reference>
<comment type="caution">
    <text evidence="1">The sequence shown here is derived from an EMBL/GenBank/DDBJ whole genome shotgun (WGS) entry which is preliminary data.</text>
</comment>
<gene>
    <name evidence="1" type="ORF">DSO57_1029930</name>
</gene>
<keyword evidence="2" id="KW-1185">Reference proteome</keyword>
<protein>
    <submittedName>
        <fullName evidence="1">Uncharacterized protein</fullName>
    </submittedName>
</protein>